<evidence type="ECO:0000313" key="2">
    <source>
        <dbReference type="Proteomes" id="UP000070263"/>
    </source>
</evidence>
<organism evidence="1 2">
    <name type="scientific">candidate division MSBL1 archaeon SCGC-AAA382A20</name>
    <dbReference type="NCBI Taxonomy" id="1698280"/>
    <lineage>
        <taxon>Archaea</taxon>
        <taxon>Methanobacteriati</taxon>
        <taxon>Methanobacteriota</taxon>
        <taxon>candidate division MSBL1</taxon>
    </lineage>
</organism>
<reference evidence="1 2" key="1">
    <citation type="journal article" date="2016" name="Sci. Rep.">
        <title>Metabolic traits of an uncultured archaeal lineage -MSBL1- from brine pools of the Red Sea.</title>
        <authorList>
            <person name="Mwirichia R."/>
            <person name="Alam I."/>
            <person name="Rashid M."/>
            <person name="Vinu M."/>
            <person name="Ba-Alawi W."/>
            <person name="Anthony Kamau A."/>
            <person name="Kamanda Ngugi D."/>
            <person name="Goker M."/>
            <person name="Klenk H.P."/>
            <person name="Bajic V."/>
            <person name="Stingl U."/>
        </authorList>
    </citation>
    <scope>NUCLEOTIDE SEQUENCE [LARGE SCALE GENOMIC DNA]</scope>
    <source>
        <strain evidence="1">SCGC-AAA382A20</strain>
    </source>
</reference>
<sequence>MSLASGKVIGVITSKLASVVSEEGLEVPQNVNYAVRTAYVRALNESLPKKQNYPLINTKKLNFIKLIPKIKDSIVQVIVRKQ</sequence>
<dbReference type="Proteomes" id="UP000070263">
    <property type="component" value="Unassembled WGS sequence"/>
</dbReference>
<proteinExistence type="predicted"/>
<accession>A0A133VGW1</accession>
<dbReference type="AlphaFoldDB" id="A0A133VGW1"/>
<dbReference type="EMBL" id="LHYE01000085">
    <property type="protein sequence ID" value="KXB05677.1"/>
    <property type="molecule type" value="Genomic_DNA"/>
</dbReference>
<name>A0A133VGW1_9EURY</name>
<keyword evidence="2" id="KW-1185">Reference proteome</keyword>
<gene>
    <name evidence="1" type="ORF">AKJ51_04890</name>
</gene>
<evidence type="ECO:0000313" key="1">
    <source>
        <dbReference type="EMBL" id="KXB05677.1"/>
    </source>
</evidence>
<protein>
    <submittedName>
        <fullName evidence="1">Uncharacterized protein</fullName>
    </submittedName>
</protein>
<comment type="caution">
    <text evidence="1">The sequence shown here is derived from an EMBL/GenBank/DDBJ whole genome shotgun (WGS) entry which is preliminary data.</text>
</comment>